<dbReference type="AlphaFoldDB" id="R0MLL9"/>
<dbReference type="VEuPathDB" id="MicrosporidiaDB:NBO_8g0010"/>
<evidence type="ECO:0000256" key="4">
    <source>
        <dbReference type="RuleBase" id="RU362109"/>
    </source>
</evidence>
<proteinExistence type="inferred from homology"/>
<dbReference type="SMART" id="SM00212">
    <property type="entry name" value="UBCc"/>
    <property type="match status" value="1"/>
</dbReference>
<reference evidence="6 7" key="1">
    <citation type="journal article" date="2013" name="BMC Genomics">
        <title>Comparative genomics of parasitic silkworm microsporidia reveal an association between genome expansion and host adaptation.</title>
        <authorList>
            <person name="Pan G."/>
            <person name="Xu J."/>
            <person name="Li T."/>
            <person name="Xia Q."/>
            <person name="Liu S.L."/>
            <person name="Zhang G."/>
            <person name="Li S."/>
            <person name="Li C."/>
            <person name="Liu H."/>
            <person name="Yang L."/>
            <person name="Liu T."/>
            <person name="Zhang X."/>
            <person name="Wu Z."/>
            <person name="Fan W."/>
            <person name="Dang X."/>
            <person name="Xiang H."/>
            <person name="Tao M."/>
            <person name="Li Y."/>
            <person name="Hu J."/>
            <person name="Li Z."/>
            <person name="Lin L."/>
            <person name="Luo J."/>
            <person name="Geng L."/>
            <person name="Wang L."/>
            <person name="Long M."/>
            <person name="Wan Y."/>
            <person name="He N."/>
            <person name="Zhang Z."/>
            <person name="Lu C."/>
            <person name="Keeling P.J."/>
            <person name="Wang J."/>
            <person name="Xiang Z."/>
            <person name="Zhou Z."/>
        </authorList>
    </citation>
    <scope>NUCLEOTIDE SEQUENCE [LARGE SCALE GENOMIC DNA]</scope>
    <source>
        <strain evidence="7">CQ1 / CVCC 102059</strain>
    </source>
</reference>
<dbReference type="Proteomes" id="UP000016927">
    <property type="component" value="Unassembled WGS sequence"/>
</dbReference>
<evidence type="ECO:0000256" key="3">
    <source>
        <dbReference type="PROSITE-ProRule" id="PRU10133"/>
    </source>
</evidence>
<feature type="active site" description="Glycyl thioester intermediate" evidence="3">
    <location>
        <position position="101"/>
    </location>
</feature>
<accession>R0MLL9</accession>
<evidence type="ECO:0000313" key="6">
    <source>
        <dbReference type="EMBL" id="EOB15145.1"/>
    </source>
</evidence>
<dbReference type="Pfam" id="PF00179">
    <property type="entry name" value="UQ_con"/>
    <property type="match status" value="1"/>
</dbReference>
<dbReference type="OrthoDB" id="19692at2759"/>
<keyword evidence="4" id="KW-0067">ATP-binding</keyword>
<evidence type="ECO:0000256" key="1">
    <source>
        <dbReference type="ARBA" id="ARBA00022679"/>
    </source>
</evidence>
<dbReference type="PANTHER" id="PTHR24067">
    <property type="entry name" value="UBIQUITIN-CONJUGATING ENZYME E2"/>
    <property type="match status" value="1"/>
</dbReference>
<evidence type="ECO:0000313" key="7">
    <source>
        <dbReference type="Proteomes" id="UP000016927"/>
    </source>
</evidence>
<dbReference type="InterPro" id="IPR050113">
    <property type="entry name" value="Ub_conjugating_enzyme"/>
</dbReference>
<dbReference type="PROSITE" id="PS50127">
    <property type="entry name" value="UBC_2"/>
    <property type="match status" value="1"/>
</dbReference>
<keyword evidence="1" id="KW-0808">Transferase</keyword>
<keyword evidence="2 4" id="KW-0833">Ubl conjugation pathway</keyword>
<dbReference type="Gene3D" id="3.10.110.10">
    <property type="entry name" value="Ubiquitin Conjugating Enzyme"/>
    <property type="match status" value="1"/>
</dbReference>
<keyword evidence="4" id="KW-0547">Nucleotide-binding</keyword>
<protein>
    <submittedName>
        <fullName evidence="6">Ubiquitin-conjugating enzyme E2 G2</fullName>
    </submittedName>
</protein>
<keyword evidence="7" id="KW-1185">Reference proteome</keyword>
<dbReference type="PROSITE" id="PS00183">
    <property type="entry name" value="UBC_1"/>
    <property type="match status" value="1"/>
</dbReference>
<dbReference type="SUPFAM" id="SSF54495">
    <property type="entry name" value="UBC-like"/>
    <property type="match status" value="1"/>
</dbReference>
<gene>
    <name evidence="6" type="primary">UB2G2</name>
    <name evidence="6" type="ORF">NBO_8g0010</name>
</gene>
<dbReference type="InterPro" id="IPR000608">
    <property type="entry name" value="UBC"/>
</dbReference>
<organism evidence="6 7">
    <name type="scientific">Nosema bombycis (strain CQ1 / CVCC 102059)</name>
    <name type="common">Microsporidian parasite</name>
    <name type="synonym">Pebrine of silkworm</name>
    <dbReference type="NCBI Taxonomy" id="578461"/>
    <lineage>
        <taxon>Eukaryota</taxon>
        <taxon>Fungi</taxon>
        <taxon>Fungi incertae sedis</taxon>
        <taxon>Microsporidia</taxon>
        <taxon>Nosematidae</taxon>
        <taxon>Nosema</taxon>
    </lineage>
</organism>
<name>R0MLL9_NOSB1</name>
<dbReference type="STRING" id="578461.R0MLL9"/>
<evidence type="ECO:0000256" key="2">
    <source>
        <dbReference type="ARBA" id="ARBA00022786"/>
    </source>
</evidence>
<feature type="domain" description="UBC core" evidence="5">
    <location>
        <begin position="9"/>
        <end position="176"/>
    </location>
</feature>
<comment type="similarity">
    <text evidence="4">Belongs to the ubiquitin-conjugating enzyme family.</text>
</comment>
<dbReference type="GO" id="GO:0016740">
    <property type="term" value="F:transferase activity"/>
    <property type="evidence" value="ECO:0007669"/>
    <property type="project" value="UniProtKB-KW"/>
</dbReference>
<dbReference type="InterPro" id="IPR016135">
    <property type="entry name" value="UBQ-conjugating_enzyme/RWD"/>
</dbReference>
<dbReference type="GO" id="GO:0005524">
    <property type="term" value="F:ATP binding"/>
    <property type="evidence" value="ECO:0007669"/>
    <property type="project" value="UniProtKB-UniRule"/>
</dbReference>
<dbReference type="InterPro" id="IPR023313">
    <property type="entry name" value="UBQ-conjugating_AS"/>
</dbReference>
<sequence length="199" mass="23216">MARFGLSQTALKRLKKEKEMLDDERQTETYFIAEPRDIDGNVNFKVWDVYFYLRDENSLYKDKVIMAEMEFPEQYPLRPPKVVFLNKMFHPNVYHPTGKVCISILDEDTAGPLGCGAPEDRWAPVQNIRTIVLSVVILLENPNIESPANVDASKLLRDNLEEYKKIVVELANNENDKNMKNEKIKMIVEELRRQKNINK</sequence>
<dbReference type="OMA" id="QCINTIV"/>
<dbReference type="HOGENOM" id="CLU_030988_10_1_1"/>
<evidence type="ECO:0000259" key="5">
    <source>
        <dbReference type="PROSITE" id="PS50127"/>
    </source>
</evidence>
<dbReference type="EMBL" id="KB908916">
    <property type="protein sequence ID" value="EOB15145.1"/>
    <property type="molecule type" value="Genomic_DNA"/>
</dbReference>